<evidence type="ECO:0000256" key="7">
    <source>
        <dbReference type="SAM" id="MobiDB-lite"/>
    </source>
</evidence>
<evidence type="ECO:0000256" key="3">
    <source>
        <dbReference type="ARBA" id="ARBA00004370"/>
    </source>
</evidence>
<name>A0AA38RXB3_9PEZI</name>
<evidence type="ECO:0000256" key="6">
    <source>
        <dbReference type="ARBA" id="ARBA00023136"/>
    </source>
</evidence>
<dbReference type="InterPro" id="IPR029058">
    <property type="entry name" value="AB_hydrolase_fold"/>
</dbReference>
<feature type="region of interest" description="Disordered" evidence="7">
    <location>
        <begin position="322"/>
        <end position="446"/>
    </location>
</feature>
<dbReference type="AlphaFoldDB" id="A0AA38RXB3"/>
<protein>
    <submittedName>
        <fullName evidence="8">Protein SERAC1</fullName>
    </submittedName>
</protein>
<dbReference type="Proteomes" id="UP001174694">
    <property type="component" value="Unassembled WGS sequence"/>
</dbReference>
<organism evidence="8 9">
    <name type="scientific">Pleurostoma richardsiae</name>
    <dbReference type="NCBI Taxonomy" id="41990"/>
    <lineage>
        <taxon>Eukaryota</taxon>
        <taxon>Fungi</taxon>
        <taxon>Dikarya</taxon>
        <taxon>Ascomycota</taxon>
        <taxon>Pezizomycotina</taxon>
        <taxon>Sordariomycetes</taxon>
        <taxon>Sordariomycetidae</taxon>
        <taxon>Calosphaeriales</taxon>
        <taxon>Pleurostomataceae</taxon>
        <taxon>Pleurostoma</taxon>
    </lineage>
</organism>
<dbReference type="EMBL" id="JANBVO010000009">
    <property type="protein sequence ID" value="KAJ9149752.1"/>
    <property type="molecule type" value="Genomic_DNA"/>
</dbReference>
<feature type="compositionally biased region" description="Polar residues" evidence="7">
    <location>
        <begin position="397"/>
        <end position="426"/>
    </location>
</feature>
<dbReference type="PANTHER" id="PTHR48182:SF2">
    <property type="entry name" value="PROTEIN SERAC1"/>
    <property type="match status" value="1"/>
</dbReference>
<evidence type="ECO:0000256" key="4">
    <source>
        <dbReference type="ARBA" id="ARBA00022824"/>
    </source>
</evidence>
<keyword evidence="4" id="KW-0256">Endoplasmic reticulum</keyword>
<feature type="compositionally biased region" description="Polar residues" evidence="7">
    <location>
        <begin position="325"/>
        <end position="345"/>
    </location>
</feature>
<keyword evidence="5" id="KW-0496">Mitochondrion</keyword>
<gene>
    <name evidence="8" type="ORF">NKR23_g4105</name>
</gene>
<proteinExistence type="predicted"/>
<sequence length="845" mass="92784">MRKLKAALKGQKPQSSPPFVPAASASASAPAPSPGIILRTDPSSPALAPAPTLGFPDGIKVWHDCVDATIDVCFVHGFAGNRDTTWTATGHPAPWPQTLLPQKMDRARIMTFGYDAYAIHRSQVSANRLLDHATNLLNDLAGERAAGAASRPVLFVAHSLGGLVCKETILLSRNHPEAHLRRLFDCVRGIVFLGTPHRGSWMADWARLPAAALGVVKSTNTSLLRVLQTDDQFLESIQNRFLEMVRGLENGNRSIKCTCFVEELPLPTVGKVVSKESATFPGYTSLSIHANHRDMARFVSVDDTGFKRITWELLRWRDEAMTAGPSHQQPSTSSWQLQPPIQQPSIEGYPTAESLPSLQGLASEPSLVHATQGSPDPQDAQRAQPGNVPPTIVSAPDLTQATGISSFVDLPSSSPTSEVDQILQVQSSSTSLTAPSPAASPPAVLGSNSIGSLRVEGQNNLGMMRIDGKGNVGQVQGSIFHFYGVQDLTKHMSGMQLPTETDPAGTAPSPEELSLIQRLSTVSCVFCDVCKQGIVYYADAFLCMKCNTTICQTCHCDRCHAPRAFLDNVYGCRTCKSTHSAVQFLCEACFTSENEDNMRHKLEHSFAKCRMQYGPNLPDNHVKPYYCESCEQWLSEGEQLPHTHADAPDVNLASYNQGLVSRQPDYLCMVSPYQKDFYRLYNYRTCDKAKYVQELTQYPDPPRQLQRLIKCKQCLAALAFRKTATICLRSGCKLWIYCASCTDAERIDHRHVGSMYKVVIRKSTQNPLQDASGRHLNFTCFQCKKVLGPLNFSGLCCGVCKKLSLCMGCINAINAGGPPELPERLQHTIGQAVCKSDQWSLFFRY</sequence>
<feature type="compositionally biased region" description="Low complexity" evidence="7">
    <location>
        <begin position="21"/>
        <end position="30"/>
    </location>
</feature>
<feature type="region of interest" description="Disordered" evidence="7">
    <location>
        <begin position="1"/>
        <end position="36"/>
    </location>
</feature>
<evidence type="ECO:0000256" key="1">
    <source>
        <dbReference type="ARBA" id="ARBA00004173"/>
    </source>
</evidence>
<evidence type="ECO:0000313" key="8">
    <source>
        <dbReference type="EMBL" id="KAJ9149752.1"/>
    </source>
</evidence>
<evidence type="ECO:0000313" key="9">
    <source>
        <dbReference type="Proteomes" id="UP001174694"/>
    </source>
</evidence>
<keyword evidence="9" id="KW-1185">Reference proteome</keyword>
<feature type="compositionally biased region" description="Low complexity" evidence="7">
    <location>
        <begin position="427"/>
        <end position="443"/>
    </location>
</feature>
<dbReference type="GO" id="GO:0016020">
    <property type="term" value="C:membrane"/>
    <property type="evidence" value="ECO:0007669"/>
    <property type="project" value="UniProtKB-SubCell"/>
</dbReference>
<dbReference type="GO" id="GO:0005739">
    <property type="term" value="C:mitochondrion"/>
    <property type="evidence" value="ECO:0007669"/>
    <property type="project" value="UniProtKB-SubCell"/>
</dbReference>
<evidence type="ECO:0000256" key="5">
    <source>
        <dbReference type="ARBA" id="ARBA00023128"/>
    </source>
</evidence>
<comment type="subcellular location">
    <subcellularLocation>
        <location evidence="2">Endoplasmic reticulum</location>
    </subcellularLocation>
    <subcellularLocation>
        <location evidence="3">Membrane</location>
    </subcellularLocation>
    <subcellularLocation>
        <location evidence="1">Mitochondrion</location>
    </subcellularLocation>
</comment>
<dbReference type="Gene3D" id="3.40.50.1820">
    <property type="entry name" value="alpha/beta hydrolase"/>
    <property type="match status" value="1"/>
</dbReference>
<dbReference type="SUPFAM" id="SSF53474">
    <property type="entry name" value="alpha/beta-Hydrolases"/>
    <property type="match status" value="1"/>
</dbReference>
<keyword evidence="6" id="KW-0472">Membrane</keyword>
<dbReference type="PANTHER" id="PTHR48182">
    <property type="entry name" value="PROTEIN SERAC1"/>
    <property type="match status" value="1"/>
</dbReference>
<dbReference type="GO" id="GO:0005783">
    <property type="term" value="C:endoplasmic reticulum"/>
    <property type="evidence" value="ECO:0007669"/>
    <property type="project" value="UniProtKB-SubCell"/>
</dbReference>
<accession>A0AA38RXB3</accession>
<dbReference type="InterPro" id="IPR052374">
    <property type="entry name" value="SERAC1"/>
</dbReference>
<reference evidence="8" key="1">
    <citation type="submission" date="2022-07" db="EMBL/GenBank/DDBJ databases">
        <title>Fungi with potential for degradation of polypropylene.</title>
        <authorList>
            <person name="Gostincar C."/>
        </authorList>
    </citation>
    <scope>NUCLEOTIDE SEQUENCE</scope>
    <source>
        <strain evidence="8">EXF-13308</strain>
    </source>
</reference>
<comment type="caution">
    <text evidence="8">The sequence shown here is derived from an EMBL/GenBank/DDBJ whole genome shotgun (WGS) entry which is preliminary data.</text>
</comment>
<evidence type="ECO:0000256" key="2">
    <source>
        <dbReference type="ARBA" id="ARBA00004240"/>
    </source>
</evidence>